<accession>A0A1Q9JFX2</accession>
<keyword evidence="2" id="KW-1185">Reference proteome</keyword>
<dbReference type="Proteomes" id="UP000187404">
    <property type="component" value="Unassembled WGS sequence"/>
</dbReference>
<evidence type="ECO:0000313" key="1">
    <source>
        <dbReference type="EMBL" id="OLR55047.1"/>
    </source>
</evidence>
<organism evidence="1 2">
    <name type="scientific">Hornefia porci</name>
    <dbReference type="NCBI Taxonomy" id="2652292"/>
    <lineage>
        <taxon>Bacteria</taxon>
        <taxon>Bacillati</taxon>
        <taxon>Bacillota</taxon>
        <taxon>Clostridia</taxon>
        <taxon>Peptostreptococcales</taxon>
        <taxon>Anaerovoracaceae</taxon>
        <taxon>Hornefia</taxon>
    </lineage>
</organism>
<evidence type="ECO:0000313" key="2">
    <source>
        <dbReference type="Proteomes" id="UP000187404"/>
    </source>
</evidence>
<name>A0A1Q9JFX2_9FIRM</name>
<proteinExistence type="predicted"/>
<reference evidence="1 2" key="1">
    <citation type="journal article" date="2016" name="Appl. Environ. Microbiol.">
        <title>Function and Phylogeny of Bacterial Butyryl Coenzyme A:Acetate Transferases and Their Diversity in the Proximal Colon of Swine.</title>
        <authorList>
            <person name="Trachsel J."/>
            <person name="Bayles D.O."/>
            <person name="Looft T."/>
            <person name="Levine U.Y."/>
            <person name="Allen H.K."/>
        </authorList>
    </citation>
    <scope>NUCLEOTIDE SEQUENCE [LARGE SCALE GENOMIC DNA]</scope>
    <source>
        <strain evidence="1 2">68-3-10</strain>
    </source>
</reference>
<dbReference type="RefSeq" id="WP_075712047.1">
    <property type="nucleotide sequence ID" value="NZ_MJIE01000001.1"/>
</dbReference>
<dbReference type="STRING" id="1261640.BHK98_02570"/>
<protein>
    <recommendedName>
        <fullName evidence="3">Prophage pi2 protein 38</fullName>
    </recommendedName>
</protein>
<evidence type="ECO:0008006" key="3">
    <source>
        <dbReference type="Google" id="ProtNLM"/>
    </source>
</evidence>
<gene>
    <name evidence="1" type="ORF">BHK98_02570</name>
</gene>
<sequence length="105" mass="12055">MRLGEIVTMLTETGLPFAYHHFAEGESPDPPFLIYFVPGSHNFAADGKVYFKVSLLDIELYTDIKDPASEELVESMLDKAGIFYDKTESYIEEENLYEVLYEMEV</sequence>
<dbReference type="AlphaFoldDB" id="A0A1Q9JFX2"/>
<comment type="caution">
    <text evidence="1">The sequence shown here is derived from an EMBL/GenBank/DDBJ whole genome shotgun (WGS) entry which is preliminary data.</text>
</comment>
<dbReference type="EMBL" id="MJIE01000001">
    <property type="protein sequence ID" value="OLR55047.1"/>
    <property type="molecule type" value="Genomic_DNA"/>
</dbReference>
<dbReference type="OrthoDB" id="2061576at2"/>